<dbReference type="AlphaFoldDB" id="A0A381XX93"/>
<accession>A0A381XX93</accession>
<proteinExistence type="predicted"/>
<protein>
    <submittedName>
        <fullName evidence="1">Uncharacterized protein</fullName>
    </submittedName>
</protein>
<dbReference type="EMBL" id="UINC01016714">
    <property type="protein sequence ID" value="SVA69389.1"/>
    <property type="molecule type" value="Genomic_DNA"/>
</dbReference>
<organism evidence="1">
    <name type="scientific">marine metagenome</name>
    <dbReference type="NCBI Taxonomy" id="408172"/>
    <lineage>
        <taxon>unclassified sequences</taxon>
        <taxon>metagenomes</taxon>
        <taxon>ecological metagenomes</taxon>
    </lineage>
</organism>
<gene>
    <name evidence="1" type="ORF">METZ01_LOCUS122243</name>
</gene>
<evidence type="ECO:0000313" key="1">
    <source>
        <dbReference type="EMBL" id="SVA69389.1"/>
    </source>
</evidence>
<reference evidence="1" key="1">
    <citation type="submission" date="2018-05" db="EMBL/GenBank/DDBJ databases">
        <authorList>
            <person name="Lanie J.A."/>
            <person name="Ng W.-L."/>
            <person name="Kazmierczak K.M."/>
            <person name="Andrzejewski T.M."/>
            <person name="Davidsen T.M."/>
            <person name="Wayne K.J."/>
            <person name="Tettelin H."/>
            <person name="Glass J.I."/>
            <person name="Rusch D."/>
            <person name="Podicherti R."/>
            <person name="Tsui H.-C.T."/>
            <person name="Winkler M.E."/>
        </authorList>
    </citation>
    <scope>NUCLEOTIDE SEQUENCE</scope>
</reference>
<name>A0A381XX93_9ZZZZ</name>
<sequence length="35" mass="3964">MVENLWHKGKNTLAVFDLIGNVSFTAIFTRRSPLS</sequence>